<protein>
    <submittedName>
        <fullName evidence="2">Uncharacterized protein</fullName>
    </submittedName>
</protein>
<reference evidence="2 3" key="1">
    <citation type="submission" date="2019-05" db="EMBL/GenBank/DDBJ databases">
        <title>Another draft genome of Portunus trituberculatus and its Hox gene families provides insights of decapod evolution.</title>
        <authorList>
            <person name="Jeong J.-H."/>
            <person name="Song I."/>
            <person name="Kim S."/>
            <person name="Choi T."/>
            <person name="Kim D."/>
            <person name="Ryu S."/>
            <person name="Kim W."/>
        </authorList>
    </citation>
    <scope>NUCLEOTIDE SEQUENCE [LARGE SCALE GENOMIC DNA]</scope>
    <source>
        <tissue evidence="2">Muscle</tissue>
    </source>
</reference>
<gene>
    <name evidence="2" type="ORF">E2C01_081527</name>
</gene>
<evidence type="ECO:0000313" key="2">
    <source>
        <dbReference type="EMBL" id="MPC86691.1"/>
    </source>
</evidence>
<evidence type="ECO:0000256" key="1">
    <source>
        <dbReference type="SAM" id="MobiDB-lite"/>
    </source>
</evidence>
<sequence>MVVPQHKNEHSQQRHNAHNDISSTCRPSTPTVTEPAALRHLQILSAASPHPPPASAARRVTANSAVNCARPALPCPAPLRCPAGRSTLNGGGVSKEE</sequence>
<accession>A0A5B7IMH7</accession>
<organism evidence="2 3">
    <name type="scientific">Portunus trituberculatus</name>
    <name type="common">Swimming crab</name>
    <name type="synonym">Neptunus trituberculatus</name>
    <dbReference type="NCBI Taxonomy" id="210409"/>
    <lineage>
        <taxon>Eukaryota</taxon>
        <taxon>Metazoa</taxon>
        <taxon>Ecdysozoa</taxon>
        <taxon>Arthropoda</taxon>
        <taxon>Crustacea</taxon>
        <taxon>Multicrustacea</taxon>
        <taxon>Malacostraca</taxon>
        <taxon>Eumalacostraca</taxon>
        <taxon>Eucarida</taxon>
        <taxon>Decapoda</taxon>
        <taxon>Pleocyemata</taxon>
        <taxon>Brachyura</taxon>
        <taxon>Eubrachyura</taxon>
        <taxon>Portunoidea</taxon>
        <taxon>Portunidae</taxon>
        <taxon>Portuninae</taxon>
        <taxon>Portunus</taxon>
    </lineage>
</organism>
<evidence type="ECO:0000313" key="3">
    <source>
        <dbReference type="Proteomes" id="UP000324222"/>
    </source>
</evidence>
<dbReference type="Proteomes" id="UP000324222">
    <property type="component" value="Unassembled WGS sequence"/>
</dbReference>
<name>A0A5B7IMH7_PORTR</name>
<dbReference type="AlphaFoldDB" id="A0A5B7IMH7"/>
<proteinExistence type="predicted"/>
<dbReference type="EMBL" id="VSRR010072208">
    <property type="protein sequence ID" value="MPC86691.1"/>
    <property type="molecule type" value="Genomic_DNA"/>
</dbReference>
<feature type="compositionally biased region" description="Polar residues" evidence="1">
    <location>
        <begin position="19"/>
        <end position="32"/>
    </location>
</feature>
<keyword evidence="3" id="KW-1185">Reference proteome</keyword>
<comment type="caution">
    <text evidence="2">The sequence shown here is derived from an EMBL/GenBank/DDBJ whole genome shotgun (WGS) entry which is preliminary data.</text>
</comment>
<feature type="compositionally biased region" description="Basic and acidic residues" evidence="1">
    <location>
        <begin position="1"/>
        <end position="12"/>
    </location>
</feature>
<feature type="region of interest" description="Disordered" evidence="1">
    <location>
        <begin position="1"/>
        <end position="32"/>
    </location>
</feature>